<accession>A0A7H0GSH2</accession>
<feature type="region of interest" description="Disordered" evidence="1">
    <location>
        <begin position="65"/>
        <end position="84"/>
    </location>
</feature>
<organism evidence="2 3">
    <name type="scientific">Hymenobacter qilianensis</name>
    <dbReference type="NCBI Taxonomy" id="1385715"/>
    <lineage>
        <taxon>Bacteria</taxon>
        <taxon>Pseudomonadati</taxon>
        <taxon>Bacteroidota</taxon>
        <taxon>Cytophagia</taxon>
        <taxon>Cytophagales</taxon>
        <taxon>Hymenobacteraceae</taxon>
        <taxon>Hymenobacter</taxon>
    </lineage>
</organism>
<dbReference type="RefSeq" id="WP_187731530.1">
    <property type="nucleotide sequence ID" value="NZ_BMFN01000003.1"/>
</dbReference>
<dbReference type="KEGG" id="hqi:H9L05_14275"/>
<dbReference type="AlphaFoldDB" id="A0A7H0GSH2"/>
<keyword evidence="3" id="KW-1185">Reference proteome</keyword>
<gene>
    <name evidence="2" type="ORF">H9L05_14275</name>
</gene>
<dbReference type="Proteomes" id="UP000516093">
    <property type="component" value="Chromosome"/>
</dbReference>
<protein>
    <submittedName>
        <fullName evidence="2">Uncharacterized protein</fullName>
    </submittedName>
</protein>
<reference evidence="2 3" key="1">
    <citation type="submission" date="2020-08" db="EMBL/GenBank/DDBJ databases">
        <title>Genome sequence of Hymenobacter qilianensis JCM 19763T.</title>
        <authorList>
            <person name="Hyun D.-W."/>
            <person name="Bae J.-W."/>
        </authorList>
    </citation>
    <scope>NUCLEOTIDE SEQUENCE [LARGE SCALE GENOMIC DNA]</scope>
    <source>
        <strain evidence="2 3">JCM 19763</strain>
    </source>
</reference>
<proteinExistence type="predicted"/>
<dbReference type="EMBL" id="CP060784">
    <property type="protein sequence ID" value="QNP51238.1"/>
    <property type="molecule type" value="Genomic_DNA"/>
</dbReference>
<name>A0A7H0GSH2_9BACT</name>
<sequence>MSIFGSDRSSGTLGGLLSGLFGGGRRAVNPATGTYGNAGRSGGVGRKLATGALLAAGAAYLYNRNKNKGTGTSNTNVSNFNPNL</sequence>
<evidence type="ECO:0000313" key="2">
    <source>
        <dbReference type="EMBL" id="QNP51238.1"/>
    </source>
</evidence>
<evidence type="ECO:0000256" key="1">
    <source>
        <dbReference type="SAM" id="MobiDB-lite"/>
    </source>
</evidence>
<evidence type="ECO:0000313" key="3">
    <source>
        <dbReference type="Proteomes" id="UP000516093"/>
    </source>
</evidence>